<feature type="chain" id="PRO_5033058367" evidence="1">
    <location>
        <begin position="18"/>
        <end position="100"/>
    </location>
</feature>
<keyword evidence="1" id="KW-0732">Signal</keyword>
<organism evidence="2 3">
    <name type="scientific">Vanilla planifolia</name>
    <name type="common">Vanilla</name>
    <dbReference type="NCBI Taxonomy" id="51239"/>
    <lineage>
        <taxon>Eukaryota</taxon>
        <taxon>Viridiplantae</taxon>
        <taxon>Streptophyta</taxon>
        <taxon>Embryophyta</taxon>
        <taxon>Tracheophyta</taxon>
        <taxon>Spermatophyta</taxon>
        <taxon>Magnoliopsida</taxon>
        <taxon>Liliopsida</taxon>
        <taxon>Asparagales</taxon>
        <taxon>Orchidaceae</taxon>
        <taxon>Vanilloideae</taxon>
        <taxon>Vanilleae</taxon>
        <taxon>Vanilla</taxon>
    </lineage>
</organism>
<evidence type="ECO:0000256" key="1">
    <source>
        <dbReference type="SAM" id="SignalP"/>
    </source>
</evidence>
<name>A0A835UVU7_VANPL</name>
<evidence type="ECO:0000313" key="3">
    <source>
        <dbReference type="Proteomes" id="UP000639772"/>
    </source>
</evidence>
<feature type="signal peptide" evidence="1">
    <location>
        <begin position="1"/>
        <end position="17"/>
    </location>
</feature>
<dbReference type="Proteomes" id="UP000639772">
    <property type="component" value="Chromosome 7"/>
</dbReference>
<sequence>MSSFLLLFLILFPSLHTFQCRLLISGRTKDQRTVSHYDQAKVAQTMNKQAMKDGEKQLETVSSSAKASSHNIPRDLRSGEEDLAFSVDYFGASTHPPSHN</sequence>
<dbReference type="EMBL" id="JADCNM010000007">
    <property type="protein sequence ID" value="KAG0474355.1"/>
    <property type="molecule type" value="Genomic_DNA"/>
</dbReference>
<gene>
    <name evidence="2" type="ORF">HPP92_014041</name>
</gene>
<protein>
    <submittedName>
        <fullName evidence="2">Uncharacterized protein</fullName>
    </submittedName>
</protein>
<dbReference type="AlphaFoldDB" id="A0A835UVU7"/>
<proteinExistence type="predicted"/>
<reference evidence="2 3" key="1">
    <citation type="journal article" date="2020" name="Nat. Food">
        <title>A phased Vanilla planifolia genome enables genetic improvement of flavour and production.</title>
        <authorList>
            <person name="Hasing T."/>
            <person name="Tang H."/>
            <person name="Brym M."/>
            <person name="Khazi F."/>
            <person name="Huang T."/>
            <person name="Chambers A.H."/>
        </authorList>
    </citation>
    <scope>NUCLEOTIDE SEQUENCE [LARGE SCALE GENOMIC DNA]</scope>
    <source>
        <tissue evidence="2">Leaf</tissue>
    </source>
</reference>
<evidence type="ECO:0000313" key="2">
    <source>
        <dbReference type="EMBL" id="KAG0474355.1"/>
    </source>
</evidence>
<accession>A0A835UVU7</accession>
<comment type="caution">
    <text evidence="2">The sequence shown here is derived from an EMBL/GenBank/DDBJ whole genome shotgun (WGS) entry which is preliminary data.</text>
</comment>